<keyword evidence="8" id="KW-1185">Reference proteome</keyword>
<dbReference type="KEGG" id="ehx:EMIHUDRAFT_359888"/>
<dbReference type="PROSITE" id="PS50011">
    <property type="entry name" value="PROTEIN_KINASE_DOM"/>
    <property type="match status" value="1"/>
</dbReference>
<feature type="domain" description="Protein kinase" evidence="6">
    <location>
        <begin position="1"/>
        <end position="82"/>
    </location>
</feature>
<dbReference type="GeneID" id="17251819"/>
<protein>
    <recommendedName>
        <fullName evidence="6">Protein kinase domain-containing protein</fullName>
    </recommendedName>
</protein>
<dbReference type="GO" id="GO:0004674">
    <property type="term" value="F:protein serine/threonine kinase activity"/>
    <property type="evidence" value="ECO:0007669"/>
    <property type="project" value="UniProtKB-KW"/>
</dbReference>
<keyword evidence="1" id="KW-0723">Serine/threonine-protein kinase</keyword>
<dbReference type="SUPFAM" id="SSF56112">
    <property type="entry name" value="Protein kinase-like (PK-like)"/>
    <property type="match status" value="1"/>
</dbReference>
<proteinExistence type="predicted"/>
<keyword evidence="3" id="KW-0547">Nucleotide-binding</keyword>
<reference evidence="7" key="2">
    <citation type="submission" date="2024-10" db="UniProtKB">
        <authorList>
            <consortium name="EnsemblProtists"/>
        </authorList>
    </citation>
    <scope>IDENTIFICATION</scope>
</reference>
<evidence type="ECO:0000256" key="4">
    <source>
        <dbReference type="ARBA" id="ARBA00022777"/>
    </source>
</evidence>
<dbReference type="GO" id="GO:0005524">
    <property type="term" value="F:ATP binding"/>
    <property type="evidence" value="ECO:0007669"/>
    <property type="project" value="UniProtKB-KW"/>
</dbReference>
<evidence type="ECO:0000313" key="7">
    <source>
        <dbReference type="EnsemblProtists" id="EOD05610"/>
    </source>
</evidence>
<dbReference type="Gene3D" id="1.10.510.10">
    <property type="entry name" value="Transferase(Phosphotransferase) domain 1"/>
    <property type="match status" value="1"/>
</dbReference>
<dbReference type="Proteomes" id="UP000013827">
    <property type="component" value="Unassembled WGS sequence"/>
</dbReference>
<name>A0A0D3I2X5_EMIH1</name>
<keyword evidence="2" id="KW-0808">Transferase</keyword>
<evidence type="ECO:0000256" key="3">
    <source>
        <dbReference type="ARBA" id="ARBA00022741"/>
    </source>
</evidence>
<accession>A0A0D3I2X5</accession>
<dbReference type="InterPro" id="IPR011009">
    <property type="entry name" value="Kinase-like_dom_sf"/>
</dbReference>
<dbReference type="RefSeq" id="XP_005758039.1">
    <property type="nucleotide sequence ID" value="XM_005757982.1"/>
</dbReference>
<evidence type="ECO:0000313" key="8">
    <source>
        <dbReference type="Proteomes" id="UP000013827"/>
    </source>
</evidence>
<dbReference type="PaxDb" id="2903-EOD05610"/>
<evidence type="ECO:0000259" key="6">
    <source>
        <dbReference type="PROSITE" id="PS50011"/>
    </source>
</evidence>
<evidence type="ECO:0000256" key="1">
    <source>
        <dbReference type="ARBA" id="ARBA00022527"/>
    </source>
</evidence>
<sequence>MVEGKAHNQTVDVWRVLMYEFLVGSPPFEAQGHQETYKKISRVDMQFPEHVSPLARDLMTKLLVKEPSQRLALGEVQNHPWIKANCGE</sequence>
<dbReference type="Pfam" id="PF00069">
    <property type="entry name" value="Pkinase"/>
    <property type="match status" value="1"/>
</dbReference>
<reference evidence="8" key="1">
    <citation type="journal article" date="2013" name="Nature">
        <title>Pan genome of the phytoplankton Emiliania underpins its global distribution.</title>
        <authorList>
            <person name="Read B.A."/>
            <person name="Kegel J."/>
            <person name="Klute M.J."/>
            <person name="Kuo A."/>
            <person name="Lefebvre S.C."/>
            <person name="Maumus F."/>
            <person name="Mayer C."/>
            <person name="Miller J."/>
            <person name="Monier A."/>
            <person name="Salamov A."/>
            <person name="Young J."/>
            <person name="Aguilar M."/>
            <person name="Claverie J.M."/>
            <person name="Frickenhaus S."/>
            <person name="Gonzalez K."/>
            <person name="Herman E.K."/>
            <person name="Lin Y.C."/>
            <person name="Napier J."/>
            <person name="Ogata H."/>
            <person name="Sarno A.F."/>
            <person name="Shmutz J."/>
            <person name="Schroeder D."/>
            <person name="de Vargas C."/>
            <person name="Verret F."/>
            <person name="von Dassow P."/>
            <person name="Valentin K."/>
            <person name="Van de Peer Y."/>
            <person name="Wheeler G."/>
            <person name="Dacks J.B."/>
            <person name="Delwiche C.F."/>
            <person name="Dyhrman S.T."/>
            <person name="Glockner G."/>
            <person name="John U."/>
            <person name="Richards T."/>
            <person name="Worden A.Z."/>
            <person name="Zhang X."/>
            <person name="Grigoriev I.V."/>
            <person name="Allen A.E."/>
            <person name="Bidle K."/>
            <person name="Borodovsky M."/>
            <person name="Bowler C."/>
            <person name="Brownlee C."/>
            <person name="Cock J.M."/>
            <person name="Elias M."/>
            <person name="Gladyshev V.N."/>
            <person name="Groth M."/>
            <person name="Guda C."/>
            <person name="Hadaegh A."/>
            <person name="Iglesias-Rodriguez M.D."/>
            <person name="Jenkins J."/>
            <person name="Jones B.M."/>
            <person name="Lawson T."/>
            <person name="Leese F."/>
            <person name="Lindquist E."/>
            <person name="Lobanov A."/>
            <person name="Lomsadze A."/>
            <person name="Malik S.B."/>
            <person name="Marsh M.E."/>
            <person name="Mackinder L."/>
            <person name="Mock T."/>
            <person name="Mueller-Roeber B."/>
            <person name="Pagarete A."/>
            <person name="Parker M."/>
            <person name="Probert I."/>
            <person name="Quesneville H."/>
            <person name="Raines C."/>
            <person name="Rensing S.A."/>
            <person name="Riano-Pachon D.M."/>
            <person name="Richier S."/>
            <person name="Rokitta S."/>
            <person name="Shiraiwa Y."/>
            <person name="Soanes D.M."/>
            <person name="van der Giezen M."/>
            <person name="Wahlund T.M."/>
            <person name="Williams B."/>
            <person name="Wilson W."/>
            <person name="Wolfe G."/>
            <person name="Wurch L.L."/>
        </authorList>
    </citation>
    <scope>NUCLEOTIDE SEQUENCE</scope>
</reference>
<dbReference type="eggNOG" id="KOG0580">
    <property type="taxonomic scope" value="Eukaryota"/>
</dbReference>
<keyword evidence="5" id="KW-0067">ATP-binding</keyword>
<dbReference type="EnsemblProtists" id="EOD05610">
    <property type="protein sequence ID" value="EOD05610"/>
    <property type="gene ID" value="EMIHUDRAFT_359888"/>
</dbReference>
<dbReference type="InterPro" id="IPR000719">
    <property type="entry name" value="Prot_kinase_dom"/>
</dbReference>
<organism evidence="7 8">
    <name type="scientific">Emiliania huxleyi (strain CCMP1516)</name>
    <dbReference type="NCBI Taxonomy" id="280463"/>
    <lineage>
        <taxon>Eukaryota</taxon>
        <taxon>Haptista</taxon>
        <taxon>Haptophyta</taxon>
        <taxon>Prymnesiophyceae</taxon>
        <taxon>Isochrysidales</taxon>
        <taxon>Noelaerhabdaceae</taxon>
        <taxon>Emiliania</taxon>
    </lineage>
</organism>
<keyword evidence="4" id="KW-0418">Kinase</keyword>
<evidence type="ECO:0000256" key="2">
    <source>
        <dbReference type="ARBA" id="ARBA00022679"/>
    </source>
</evidence>
<dbReference type="STRING" id="2903.R1CTH3"/>
<dbReference type="InterPro" id="IPR030616">
    <property type="entry name" value="Aur-like"/>
</dbReference>
<dbReference type="OMA" id="PWILANQ"/>
<dbReference type="AlphaFoldDB" id="A0A0D3I2X5"/>
<dbReference type="PANTHER" id="PTHR24350">
    <property type="entry name" value="SERINE/THREONINE-PROTEIN KINASE IAL-RELATED"/>
    <property type="match status" value="1"/>
</dbReference>
<dbReference type="HOGENOM" id="CLU_172095_0_0_1"/>
<evidence type="ECO:0000256" key="5">
    <source>
        <dbReference type="ARBA" id="ARBA00022840"/>
    </source>
</evidence>